<gene>
    <name evidence="2" type="ORF">PR048_009524</name>
</gene>
<evidence type="ECO:0000313" key="3">
    <source>
        <dbReference type="Proteomes" id="UP001159363"/>
    </source>
</evidence>
<comment type="caution">
    <text evidence="2">The sequence shown here is derived from an EMBL/GenBank/DDBJ whole genome shotgun (WGS) entry which is preliminary data.</text>
</comment>
<reference evidence="2 3" key="1">
    <citation type="submission" date="2023-02" db="EMBL/GenBank/DDBJ databases">
        <title>LHISI_Scaffold_Assembly.</title>
        <authorList>
            <person name="Stuart O.P."/>
            <person name="Cleave R."/>
            <person name="Magrath M.J.L."/>
            <person name="Mikheyev A.S."/>
        </authorList>
    </citation>
    <scope>NUCLEOTIDE SEQUENCE [LARGE SCALE GENOMIC DNA]</scope>
    <source>
        <strain evidence="2">Daus_M_001</strain>
        <tissue evidence="2">Leg muscle</tissue>
    </source>
</reference>
<name>A0ABQ9I1Z1_9NEOP</name>
<feature type="region of interest" description="Disordered" evidence="1">
    <location>
        <begin position="595"/>
        <end position="644"/>
    </location>
</feature>
<feature type="compositionally biased region" description="Polar residues" evidence="1">
    <location>
        <begin position="626"/>
        <end position="644"/>
    </location>
</feature>
<organism evidence="2 3">
    <name type="scientific">Dryococelus australis</name>
    <dbReference type="NCBI Taxonomy" id="614101"/>
    <lineage>
        <taxon>Eukaryota</taxon>
        <taxon>Metazoa</taxon>
        <taxon>Ecdysozoa</taxon>
        <taxon>Arthropoda</taxon>
        <taxon>Hexapoda</taxon>
        <taxon>Insecta</taxon>
        <taxon>Pterygota</taxon>
        <taxon>Neoptera</taxon>
        <taxon>Polyneoptera</taxon>
        <taxon>Phasmatodea</taxon>
        <taxon>Verophasmatodea</taxon>
        <taxon>Anareolatae</taxon>
        <taxon>Phasmatidae</taxon>
        <taxon>Eurycanthinae</taxon>
        <taxon>Dryococelus</taxon>
    </lineage>
</organism>
<evidence type="ECO:0000256" key="1">
    <source>
        <dbReference type="SAM" id="MobiDB-lite"/>
    </source>
</evidence>
<evidence type="ECO:0000313" key="2">
    <source>
        <dbReference type="EMBL" id="KAJ8890018.1"/>
    </source>
</evidence>
<protein>
    <submittedName>
        <fullName evidence="2">Uncharacterized protein</fullName>
    </submittedName>
</protein>
<dbReference type="Proteomes" id="UP001159363">
    <property type="component" value="Chromosome 3"/>
</dbReference>
<accession>A0ABQ9I1Z1</accession>
<proteinExistence type="predicted"/>
<keyword evidence="3" id="KW-1185">Reference proteome</keyword>
<sequence length="1437" mass="158363">MSSTARTDVKLGVTLLCIVTPPAHILATHCLHEMPAGRIEGQRIRNIRHCVYDVLIVCHSFQMMSEDLCINKAPVKPKPCDTLFSFIKEEIKEEFAVSTHFCVKEHPNGWILSWKLAGVEVVGLMDKRWQRSQWCSSVAVRSGRCVRVSVCVTLDERSVGRVLEALAKAIPRLPVAVAVLSLFDRDKRRTVTNSSAACSLLRAKRTDELLFSSVVCVDGCGEFKFSLLSISSSICRVQFCLSDKDEGEPSMIRFDCCTENWFGSSYILYGRPIQNICLGGGTVEWHVCPADCFAAPVPTAQVPLDWRVEFACEVLGVFSGGPFAEQYFLQYRIVSFHNTGQRLKQVDRHDGGYWCTMRVVHPSWQVDPTKSVPSVVALPFLPPGARNGWPSNIGEGPNVSQCVADYATGSSFGVDWRGSSAPRGSNEISGEVQAQHLDPWHEQHSGEQCDLGILLVAASCGTLLYLPRVSCMVPVAHQAKINIIGASWPRVESVCSCTRATLVPIKTETGSTAVKEEITIEDNWPCWQSGEVDSGTHELYSVIVGIIWAIQMLLHILDTLLNSDTTLMSGFKFFVDKYGFQSQSPGTVSIHKVHRSAGQHSVNTAQPAPGRPATYREPVRGGKSSVRPQTQTQPRWKQENGNGHTQRQSFLTVGQHEILTQHRIPSRKRSSNSVFIQTSCYLTFSYFQVKSYLIQEAALSSSIHGGSGELTFDGCFAFWVGFFGPHQEFLLGVPPNVRVMGNSRGIKPQGELDCECLPPREHSLAHHEDCQVRDSSSSCLRYERPRGNGLVGLCSWMYMWGGEAIWRFSTVGGGIRFQLPSRQLCGWYTLLQLDDQQLKLGGEIGRGPGAVTSGTGNGGELSETVLSNWGLLELNKSVWRAIRLGDSLRGPTDENDGLELECVCMQACVFQNRPGYGCCGYLWSICCWCWSKLLQAAGWESWWSSQTQESPLTIAVGGLTSSGKSILDVSYIVQISPGGWLSSVACGVAHFLSHLVNADDKFTSARDWVDVTSLGAGVLQSCGDFANFLIEVDCSLAHLVKQFVVRGINPVATWNYICRFGPVPCFSALSDGAKSARRVRRCVAQQCGMRHSFWIHASSVACMASWSLEWPVSGRVAYSYCHWVNCLSSSLPLPLRSGLVATGCLGSSAGCRSLFAFTSGRSVWGSRDNGEGSYKRHHRIAAPLLPRDVTPIKPRAEVVNLSPASTQDDNQDLLLSCSLQRLYLTCSLRRPSEMDIPKLLGVRCFLAYPQQRPNSLLHISQSVPRACLKKTYPLVLHVSRKERGLVKIAVGSTRQLTLQLQIEVETTCEDAPPLSNPGITLHSISPNIPLDHSSELDTYLGICWQWHDLDDLQPETPSPSATISPPWKDKVMSPQNSYTIHTASGKVIRIKLPPKPTSKPHVVSTQLNLIPGHRLTRLNQIELASPAESPTPIIVET</sequence>
<dbReference type="EMBL" id="JARBHB010000003">
    <property type="protein sequence ID" value="KAJ8890018.1"/>
    <property type="molecule type" value="Genomic_DNA"/>
</dbReference>